<keyword evidence="10" id="KW-1185">Reference proteome</keyword>
<dbReference type="SUPFAM" id="SSF51011">
    <property type="entry name" value="Glycosyl hydrolase domain"/>
    <property type="match status" value="1"/>
</dbReference>
<proteinExistence type="inferred from homology"/>
<reference evidence="9 10" key="1">
    <citation type="submission" date="2020-09" db="EMBL/GenBank/DDBJ databases">
        <title>Roseomonas.</title>
        <authorList>
            <person name="Zhu W."/>
        </authorList>
    </citation>
    <scope>NUCLEOTIDE SEQUENCE [LARGE SCALE GENOMIC DNA]</scope>
    <source>
        <strain evidence="9 10">1311</strain>
    </source>
</reference>
<dbReference type="PANTHER" id="PTHR43576">
    <property type="entry name" value="ALPHA-L-ARABINOFURANOSIDASE C-RELATED"/>
    <property type="match status" value="1"/>
</dbReference>
<keyword evidence="7" id="KW-0326">Glycosidase</keyword>
<accession>A0ABS3KB26</accession>
<organism evidence="9 10">
    <name type="scientific">Roseomonas marmotae</name>
    <dbReference type="NCBI Taxonomy" id="2768161"/>
    <lineage>
        <taxon>Bacteria</taxon>
        <taxon>Pseudomonadati</taxon>
        <taxon>Pseudomonadota</taxon>
        <taxon>Alphaproteobacteria</taxon>
        <taxon>Acetobacterales</taxon>
        <taxon>Roseomonadaceae</taxon>
        <taxon>Roseomonas</taxon>
    </lineage>
</organism>
<evidence type="ECO:0000256" key="4">
    <source>
        <dbReference type="ARBA" id="ARBA00012670"/>
    </source>
</evidence>
<evidence type="ECO:0000256" key="2">
    <source>
        <dbReference type="ARBA" id="ARBA00007186"/>
    </source>
</evidence>
<evidence type="ECO:0000256" key="1">
    <source>
        <dbReference type="ARBA" id="ARBA00001462"/>
    </source>
</evidence>
<dbReference type="InterPro" id="IPR010720">
    <property type="entry name" value="Alpha-L-AF_C"/>
</dbReference>
<dbReference type="Gene3D" id="3.20.20.80">
    <property type="entry name" value="Glycosidases"/>
    <property type="match status" value="1"/>
</dbReference>
<dbReference type="SUPFAM" id="SSF51445">
    <property type="entry name" value="(Trans)glycosidases"/>
    <property type="match status" value="1"/>
</dbReference>
<evidence type="ECO:0000256" key="5">
    <source>
        <dbReference type="ARBA" id="ARBA00022801"/>
    </source>
</evidence>
<dbReference type="Pfam" id="PF22848">
    <property type="entry name" value="ASD1_dom"/>
    <property type="match status" value="1"/>
</dbReference>
<protein>
    <recommendedName>
        <fullName evidence="4">non-reducing end alpha-L-arabinofuranosidase</fullName>
        <ecNumber evidence="4">3.2.1.55</ecNumber>
    </recommendedName>
</protein>
<comment type="subunit">
    <text evidence="3">Homohexamer; trimer of dimers.</text>
</comment>
<dbReference type="EMBL" id="JACTNF010000006">
    <property type="protein sequence ID" value="MBO1074671.1"/>
    <property type="molecule type" value="Genomic_DNA"/>
</dbReference>
<evidence type="ECO:0000256" key="7">
    <source>
        <dbReference type="ARBA" id="ARBA00023295"/>
    </source>
</evidence>
<dbReference type="EC" id="3.2.1.55" evidence="4"/>
<dbReference type="Gene3D" id="2.60.40.1180">
    <property type="entry name" value="Golgi alpha-mannosidase II"/>
    <property type="match status" value="1"/>
</dbReference>
<evidence type="ECO:0000313" key="10">
    <source>
        <dbReference type="Proteomes" id="UP001518990"/>
    </source>
</evidence>
<sequence>MRTFRREPDTRKRRRPLKAQVMIDRDFAIGETDRRLFGAFIEHLGRCVYGGIYEPGHPTADEKGFRGDVMALVKELAPTIMRYPGGNFVSGYNWEDGVGPVEQRPRRLDLAWMSTEPNTFGTNEFMDWCRKTGIEPMLAVNLGTRGADAARNYVEYCNHPGGTALSDLRRQHGWQAPHDVKFWCLGNEMDGPWQMETKTAWQYGRAAAEAAKMMLWIDPSLTLAACGSSSRNMPSFGAWEQEVLEHTFDHVDFISLHTYLNNYKEDTRAFLASSDLMDSFIDEVVAIADAVAAKRRSSKRIMLSFDEWNVWYRTRGKREGRTVPGWPVAPSILEEAYNMEDALAFGGACISLLNHADRIKSACLAQLVNAIAPIMTETGGPAWRQTIFYPFAQMSNLGRGRVLRAAVESPTYSATYYDPRGTQELYFPLPEVPYLKLSAVHDPEGGHVTLFALNRNLDEPLALEADLRGFEGMAVSQATVLRNDDLKAVNTKEQPDRVNLAPLEGVEWSGGRLGARLPPASWCVIRLSPTG</sequence>
<keyword evidence="6" id="KW-0119">Carbohydrate metabolism</keyword>
<comment type="caution">
    <text evidence="9">The sequence shown here is derived from an EMBL/GenBank/DDBJ whole genome shotgun (WGS) entry which is preliminary data.</text>
</comment>
<gene>
    <name evidence="9" type="ORF">IAI60_08615</name>
</gene>
<evidence type="ECO:0000259" key="8">
    <source>
        <dbReference type="SMART" id="SM00813"/>
    </source>
</evidence>
<dbReference type="PANTHER" id="PTHR43576:SF3">
    <property type="entry name" value="ALPHA-L-ARABINOFURANOSIDASE C"/>
    <property type="match status" value="1"/>
</dbReference>
<dbReference type="InterPro" id="IPR013780">
    <property type="entry name" value="Glyco_hydro_b"/>
</dbReference>
<evidence type="ECO:0000256" key="3">
    <source>
        <dbReference type="ARBA" id="ARBA00011165"/>
    </source>
</evidence>
<comment type="catalytic activity">
    <reaction evidence="1">
        <text>Hydrolysis of terminal non-reducing alpha-L-arabinofuranoside residues in alpha-L-arabinosides.</text>
        <dbReference type="EC" id="3.2.1.55"/>
    </reaction>
</comment>
<name>A0ABS3KB26_9PROT</name>
<comment type="similarity">
    <text evidence="2">Belongs to the glycosyl hydrolase 51 family.</text>
</comment>
<dbReference type="SMART" id="SM00813">
    <property type="entry name" value="Alpha-L-AF_C"/>
    <property type="match status" value="1"/>
</dbReference>
<dbReference type="InterPro" id="IPR055235">
    <property type="entry name" value="ASD1_cat"/>
</dbReference>
<dbReference type="Proteomes" id="UP001518990">
    <property type="component" value="Unassembled WGS sequence"/>
</dbReference>
<dbReference type="Pfam" id="PF06964">
    <property type="entry name" value="Alpha-L-AF_C"/>
    <property type="match status" value="1"/>
</dbReference>
<keyword evidence="5" id="KW-0378">Hydrolase</keyword>
<feature type="domain" description="Alpha-L-arabinofuranosidase C-terminal" evidence="8">
    <location>
        <begin position="306"/>
        <end position="521"/>
    </location>
</feature>
<evidence type="ECO:0000313" key="9">
    <source>
        <dbReference type="EMBL" id="MBO1074671.1"/>
    </source>
</evidence>
<dbReference type="InterPro" id="IPR017853">
    <property type="entry name" value="GH"/>
</dbReference>
<evidence type="ECO:0000256" key="6">
    <source>
        <dbReference type="ARBA" id="ARBA00023277"/>
    </source>
</evidence>